<evidence type="ECO:0000313" key="1">
    <source>
        <dbReference type="EMBL" id="KAJ0014792.1"/>
    </source>
</evidence>
<keyword evidence="2" id="KW-1185">Reference proteome</keyword>
<name>A0ACC0XCV1_9ROSI</name>
<reference evidence="2" key="1">
    <citation type="journal article" date="2023" name="G3 (Bethesda)">
        <title>Genome assembly and association tests identify interacting loci associated with vigor, precocity, and sex in interspecific pistachio rootstocks.</title>
        <authorList>
            <person name="Palmer W."/>
            <person name="Jacygrad E."/>
            <person name="Sagayaradj S."/>
            <person name="Cavanaugh K."/>
            <person name="Han R."/>
            <person name="Bertier L."/>
            <person name="Beede B."/>
            <person name="Kafkas S."/>
            <person name="Golino D."/>
            <person name="Preece J."/>
            <person name="Michelmore R."/>
        </authorList>
    </citation>
    <scope>NUCLEOTIDE SEQUENCE [LARGE SCALE GENOMIC DNA]</scope>
</reference>
<gene>
    <name evidence="1" type="ORF">Pint_21586</name>
</gene>
<accession>A0ACC0XCV1</accession>
<comment type="caution">
    <text evidence="1">The sequence shown here is derived from an EMBL/GenBank/DDBJ whole genome shotgun (WGS) entry which is preliminary data.</text>
</comment>
<protein>
    <submittedName>
        <fullName evidence="1">Uncharacterized protein</fullName>
    </submittedName>
</protein>
<dbReference type="EMBL" id="CM047748">
    <property type="protein sequence ID" value="KAJ0014792.1"/>
    <property type="molecule type" value="Genomic_DNA"/>
</dbReference>
<sequence length="151" mass="17264">MVEPEELIDDYWPFESRKSIVKNMWDASKDVNTSMMGVSSMGGVGKNMFVKEVGRKAMEDLFVERRKPGHVQYRNFSSHNAEDELPLIEQEGIYSKIMCGGFLIAEIATYFGYLHHGDDWNMQHTVSLLKSSCKQMGAHILARYATDEFSL</sequence>
<dbReference type="Proteomes" id="UP001163603">
    <property type="component" value="Chromosome 13"/>
</dbReference>
<proteinExistence type="predicted"/>
<evidence type="ECO:0000313" key="2">
    <source>
        <dbReference type="Proteomes" id="UP001163603"/>
    </source>
</evidence>
<organism evidence="1 2">
    <name type="scientific">Pistacia integerrima</name>
    <dbReference type="NCBI Taxonomy" id="434235"/>
    <lineage>
        <taxon>Eukaryota</taxon>
        <taxon>Viridiplantae</taxon>
        <taxon>Streptophyta</taxon>
        <taxon>Embryophyta</taxon>
        <taxon>Tracheophyta</taxon>
        <taxon>Spermatophyta</taxon>
        <taxon>Magnoliopsida</taxon>
        <taxon>eudicotyledons</taxon>
        <taxon>Gunneridae</taxon>
        <taxon>Pentapetalae</taxon>
        <taxon>rosids</taxon>
        <taxon>malvids</taxon>
        <taxon>Sapindales</taxon>
        <taxon>Anacardiaceae</taxon>
        <taxon>Pistacia</taxon>
    </lineage>
</organism>